<name>A0A2N1IP15_9PSED</name>
<evidence type="ECO:0000313" key="1">
    <source>
        <dbReference type="EMBL" id="PKI20004.1"/>
    </source>
</evidence>
<evidence type="ECO:0008006" key="3">
    <source>
        <dbReference type="Google" id="ProtNLM"/>
    </source>
</evidence>
<sequence length="59" mass="6574">MAVSQAERVTTHIGHRGANQARHTFASQALSSYVPIEWVARQLGNLRTSLQLCENPRNT</sequence>
<protein>
    <recommendedName>
        <fullName evidence="3">Integrase</fullName>
    </recommendedName>
</protein>
<reference evidence="1 2" key="1">
    <citation type="submission" date="2017-12" db="EMBL/GenBank/DDBJ databases">
        <title>Isolation and characterization of an aerobic denitrifying Pseudomonas monteilii CY06 from aquaculture ponds.</title>
        <authorList>
            <person name="Ma Q."/>
            <person name="Cai Y."/>
            <person name="He Z."/>
        </authorList>
    </citation>
    <scope>NUCLEOTIDE SEQUENCE [LARGE SCALE GENOMIC DNA]</scope>
    <source>
        <strain evidence="1 2">CY06</strain>
    </source>
</reference>
<evidence type="ECO:0000313" key="2">
    <source>
        <dbReference type="Proteomes" id="UP000233399"/>
    </source>
</evidence>
<dbReference type="Proteomes" id="UP000233399">
    <property type="component" value="Unassembled WGS sequence"/>
</dbReference>
<dbReference type="AlphaFoldDB" id="A0A2N1IP15"/>
<comment type="caution">
    <text evidence="1">The sequence shown here is derived from an EMBL/GenBank/DDBJ whole genome shotgun (WGS) entry which is preliminary data.</text>
</comment>
<dbReference type="EMBL" id="PJCG01000043">
    <property type="protein sequence ID" value="PKI20004.1"/>
    <property type="molecule type" value="Genomic_DNA"/>
</dbReference>
<accession>A0A2N1IP15</accession>
<proteinExistence type="predicted"/>
<organism evidence="1 2">
    <name type="scientific">Pseudomonas monteilii</name>
    <dbReference type="NCBI Taxonomy" id="76759"/>
    <lineage>
        <taxon>Bacteria</taxon>
        <taxon>Pseudomonadati</taxon>
        <taxon>Pseudomonadota</taxon>
        <taxon>Gammaproteobacteria</taxon>
        <taxon>Pseudomonadales</taxon>
        <taxon>Pseudomonadaceae</taxon>
        <taxon>Pseudomonas</taxon>
    </lineage>
</organism>
<gene>
    <name evidence="1" type="ORF">CXB65_20370</name>
</gene>